<dbReference type="OrthoDB" id="8907664at2"/>
<dbReference type="PROSITE" id="PS51257">
    <property type="entry name" value="PROKAR_LIPOPROTEIN"/>
    <property type="match status" value="1"/>
</dbReference>
<organism evidence="2 3">
    <name type="scientific">Solilutibacter tolerans</name>
    <dbReference type="NCBI Taxonomy" id="1604334"/>
    <lineage>
        <taxon>Bacteria</taxon>
        <taxon>Pseudomonadati</taxon>
        <taxon>Pseudomonadota</taxon>
        <taxon>Gammaproteobacteria</taxon>
        <taxon>Lysobacterales</taxon>
        <taxon>Lysobacteraceae</taxon>
        <taxon>Solilutibacter</taxon>
    </lineage>
</organism>
<feature type="region of interest" description="Disordered" evidence="1">
    <location>
        <begin position="27"/>
        <end position="54"/>
    </location>
</feature>
<dbReference type="Proteomes" id="UP000241788">
    <property type="component" value="Unassembled WGS sequence"/>
</dbReference>
<gene>
    <name evidence="2" type="ORF">SAMN05421546_1579</name>
</gene>
<evidence type="ECO:0000313" key="2">
    <source>
        <dbReference type="EMBL" id="SIQ61703.1"/>
    </source>
</evidence>
<reference evidence="3" key="1">
    <citation type="submission" date="2017-01" db="EMBL/GenBank/DDBJ databases">
        <authorList>
            <person name="Varghese N."/>
            <person name="Submissions S."/>
        </authorList>
    </citation>
    <scope>NUCLEOTIDE SEQUENCE [LARGE SCALE GENOMIC DNA]</scope>
    <source>
        <strain evidence="3">UM1</strain>
    </source>
</reference>
<evidence type="ECO:0000256" key="1">
    <source>
        <dbReference type="SAM" id="MobiDB-lite"/>
    </source>
</evidence>
<protein>
    <submittedName>
        <fullName evidence="2">Uncharacterized protein</fullName>
    </submittedName>
</protein>
<feature type="compositionally biased region" description="Polar residues" evidence="1">
    <location>
        <begin position="34"/>
        <end position="49"/>
    </location>
</feature>
<keyword evidence="3" id="KW-1185">Reference proteome</keyword>
<proteinExistence type="predicted"/>
<evidence type="ECO:0000313" key="3">
    <source>
        <dbReference type="Proteomes" id="UP000241788"/>
    </source>
</evidence>
<dbReference type="STRING" id="1604334.SAMN05421546_1579"/>
<name>A0A1N6U7X3_9GAMM</name>
<sequence>MRYVWLALGAVLLALGGYGCMRMKPRTPAGPAAAQTNGDATSPAGTGQANDLGAPDATMATAIEPGDTTPDLKDFIPPGQNPGAAEVIARLRAAGINTGIAAFNPPGTSPPLIGIAVPEDFPLPEGFVRHGQATDDGQRIEPILMFSPDYDFYDAKGNPIPVPENRVVPPEYAPPGLKIRMIRIPPPAG</sequence>
<dbReference type="AlphaFoldDB" id="A0A1N6U7X3"/>
<dbReference type="EMBL" id="FTLW01000003">
    <property type="protein sequence ID" value="SIQ61703.1"/>
    <property type="molecule type" value="Genomic_DNA"/>
</dbReference>
<accession>A0A1N6U7X3</accession>